<accession>A0A226WQX7</accession>
<evidence type="ECO:0000313" key="2">
    <source>
        <dbReference type="Proteomes" id="UP000214720"/>
    </source>
</evidence>
<dbReference type="Proteomes" id="UP000214720">
    <property type="component" value="Unassembled WGS sequence"/>
</dbReference>
<reference evidence="2" key="1">
    <citation type="submission" date="2017-01" db="EMBL/GenBank/DDBJ databases">
        <title>Genome Analysis of Deinococcus marmoris KOPRI26562.</title>
        <authorList>
            <person name="Kim J.H."/>
            <person name="Oh H.-M."/>
        </authorList>
    </citation>
    <scope>NUCLEOTIDE SEQUENCE [LARGE SCALE GENOMIC DNA]</scope>
    <source>
        <strain evidence="2">PAMC 26633</strain>
    </source>
</reference>
<dbReference type="AlphaFoldDB" id="A0A226WQX7"/>
<proteinExistence type="predicted"/>
<evidence type="ECO:0000313" key="1">
    <source>
        <dbReference type="EMBL" id="OXC73503.1"/>
    </source>
</evidence>
<sequence length="61" mass="6656">MTIFLLCFGAGLIAALPVCLAWRLIGRRRGGSARNRSPAFRFDPVALDARLVRHASDEVSS</sequence>
<gene>
    <name evidence="1" type="ORF">BSU04_35525</name>
</gene>
<comment type="caution">
    <text evidence="1">The sequence shown here is derived from an EMBL/GenBank/DDBJ whole genome shotgun (WGS) entry which is preliminary data.</text>
</comment>
<name>A0A226WQX7_CABSO</name>
<dbReference type="EMBL" id="MTHB01000246">
    <property type="protein sequence ID" value="OXC73503.1"/>
    <property type="molecule type" value="Genomic_DNA"/>
</dbReference>
<organism evidence="1 2">
    <name type="scientific">Caballeronia sordidicola</name>
    <name type="common">Burkholderia sordidicola</name>
    <dbReference type="NCBI Taxonomy" id="196367"/>
    <lineage>
        <taxon>Bacteria</taxon>
        <taxon>Pseudomonadati</taxon>
        <taxon>Pseudomonadota</taxon>
        <taxon>Betaproteobacteria</taxon>
        <taxon>Burkholderiales</taxon>
        <taxon>Burkholderiaceae</taxon>
        <taxon>Caballeronia</taxon>
    </lineage>
</organism>
<protein>
    <submittedName>
        <fullName evidence="1">Uncharacterized protein</fullName>
    </submittedName>
</protein>
<dbReference type="RefSeq" id="WP_089164630.1">
    <property type="nucleotide sequence ID" value="NZ_MTHB01000246.1"/>
</dbReference>